<dbReference type="Proteomes" id="UP001060170">
    <property type="component" value="Chromosome 17"/>
</dbReference>
<gene>
    <name evidence="1" type="ORF">MJO28_015760</name>
</gene>
<reference evidence="2" key="1">
    <citation type="journal article" date="2018" name="BMC Genomics">
        <title>Genomic insights into host adaptation between the wheat stripe rust pathogen (Puccinia striiformis f. sp. tritici) and the barley stripe rust pathogen (Puccinia striiformis f. sp. hordei).</title>
        <authorList>
            <person name="Xia C."/>
            <person name="Wang M."/>
            <person name="Yin C."/>
            <person name="Cornejo O.E."/>
            <person name="Hulbert S.H."/>
            <person name="Chen X."/>
        </authorList>
    </citation>
    <scope>NUCLEOTIDE SEQUENCE [LARGE SCALE GENOMIC DNA]</scope>
    <source>
        <strain evidence="2">93-210</strain>
    </source>
</reference>
<evidence type="ECO:0000313" key="2">
    <source>
        <dbReference type="Proteomes" id="UP001060170"/>
    </source>
</evidence>
<reference evidence="1 2" key="3">
    <citation type="journal article" date="2022" name="Microbiol. Spectr.">
        <title>Folding features and dynamics of 3D genome architecture in plant fungal pathogens.</title>
        <authorList>
            <person name="Xia C."/>
        </authorList>
    </citation>
    <scope>NUCLEOTIDE SEQUENCE [LARGE SCALE GENOMIC DNA]</scope>
    <source>
        <strain evidence="1 2">93-210</strain>
    </source>
</reference>
<reference evidence="2" key="2">
    <citation type="journal article" date="2018" name="Mol. Plant Microbe Interact.">
        <title>Genome sequence resources for the wheat stripe rust pathogen (Puccinia striiformis f. sp. tritici) and the barley stripe rust pathogen (Puccinia striiformis f. sp. hordei).</title>
        <authorList>
            <person name="Xia C."/>
            <person name="Wang M."/>
            <person name="Yin C."/>
            <person name="Cornejo O.E."/>
            <person name="Hulbert S.H."/>
            <person name="Chen X."/>
        </authorList>
    </citation>
    <scope>NUCLEOTIDE SEQUENCE [LARGE SCALE GENOMIC DNA]</scope>
    <source>
        <strain evidence="2">93-210</strain>
    </source>
</reference>
<organism evidence="1 2">
    <name type="scientific">Puccinia striiformis f. sp. tritici</name>
    <dbReference type="NCBI Taxonomy" id="168172"/>
    <lineage>
        <taxon>Eukaryota</taxon>
        <taxon>Fungi</taxon>
        <taxon>Dikarya</taxon>
        <taxon>Basidiomycota</taxon>
        <taxon>Pucciniomycotina</taxon>
        <taxon>Pucciniomycetes</taxon>
        <taxon>Pucciniales</taxon>
        <taxon>Pucciniaceae</taxon>
        <taxon>Puccinia</taxon>
    </lineage>
</organism>
<comment type="caution">
    <text evidence="1">The sequence shown here is derived from an EMBL/GenBank/DDBJ whole genome shotgun (WGS) entry which is preliminary data.</text>
</comment>
<evidence type="ECO:0000313" key="1">
    <source>
        <dbReference type="EMBL" id="KAI7936861.1"/>
    </source>
</evidence>
<dbReference type="EMBL" id="CM045881">
    <property type="protein sequence ID" value="KAI7936861.1"/>
    <property type="molecule type" value="Genomic_DNA"/>
</dbReference>
<protein>
    <submittedName>
        <fullName evidence="1">Uncharacterized protein</fullName>
    </submittedName>
</protein>
<accession>A0ACC0DRL2</accession>
<name>A0ACC0DRL2_9BASI</name>
<keyword evidence="2" id="KW-1185">Reference proteome</keyword>
<sequence length="1225" mass="131618">MASSISVAVRVRPLTEKEKNLLIPAQSSSSGIFSDGCLTSNTSTQPSSISGHKSLRSIVKVLDDRVLIFDPAESNPMQQAGQSILSKFTTPSSSSSSKPSLSKHNNKKVKDMRFCFDRVFNENASQEDVYHGSAQDLIDGVLGGFNASVFAYGATGCGKTHTITGTPQSPGIVYLLMKDLFGRITDQEEETTTEISISYLEIYNETIRDLLNPNAPVLNLREANSAVSVPGLSTLTPTCASDVISLISSGNSHRTVHGTEANAVSSRSHAVMSVNIRRKPKTAGLIDDWTVATLSVIDLAGSERASVTKNKGERLLEGANINKSLLALGNCINALCDPKTRGNHIPYRNSKLTRLLKHSLGGNCRTLMIVCVAPTSQHYDETHNTLQYANRAKEIKTKVTRNMISVDRHVSQYVQVIFQLRQELEERKKNDLVKEDRLRKEINSDRLELDTALSKAKQHWNDYLLKAKPASQASGKLKALEFIGSTMSIWNQEINSDPNLSSEIQNWLSDQLNPLLVKITEESCKFKLIIHEGSAAKDRYVACINGLSRTVGKTCGKIAQNSLDNDISTWDNEVGKLILDSFIKEGNAQTIAAFVAQIAAWLIDLTPKFFSKQSSNHSQKRFTEATKTVFQSFCSESSGSSSGIFPSSSTSSSHNPFNPPSTKIDRSPPHSPNLETSNSTTIATKARRASSSTKLASAYYANRSSPRKPTIFGNSSNNNNRLSTATTQQLPNQGIHTGILKRSTSLTIKNPSQSKSNKLEGNNNGKTGGVRWRDVESDGEERLESFDRTGSSNGTIIGGGGADESMLSLDQSCSYLADLPSHSSDKILSNSIIEGKPSPIRSSEKVNLPSSSAGGGARINRMKAGYLSRNSSTTTSTRSISTLDSLGEEDEEGEEEGDLTLKALGNHTESKLSKPASFSFNEVKAPSANLSNYPLSDNSSGIKTNRRSTFSNQSITETQPGSQINNIEPATGRAKSYKINTSRRKSSTIYARQSNIGLGNVDPTRQIGSTISGGGGGGLGRRVSSVNLPSLSSSIPTTTIKNEFSRRASRVPLQNSSSLLSNSLLDTITSNPKIKLASRSPKKAAASRTLIGASNLPPPSANTRSKLAARRSVANLPSSGPAIAPSHGRSVSSSSSQPLSMGTSGLLSKPKRISGLPIPVPHNPNFSLSSSAADASLSFSNPNLSANCITRKDLFGFIPANAAHNLPPNSSAPASSSHNSNHVWR</sequence>
<proteinExistence type="predicted"/>